<keyword evidence="2" id="KW-1185">Reference proteome</keyword>
<sequence length="812" mass="85374">MEPIMHIVLVIILVLKSVASVTGLGSQCTAPLGAGTAGANDPYWLETITHQGTSAFGPGGYQVFRNVKDFGAKGDGMTDDTAAIKSVYTPWVDHILLRLFFCSVSAAISSGGRCGNGCSSSTTTPATVFFPQGTYLVSSPIVAYYNTELVGDARRLPILRATSSFTGIAVIDADPYIAGGANWYTNQNNFYRSVRNFVIDLTAMPASTSATGFHWQVSQATSLYNIVVNMSTESGNNHQGIFMENGSGGFMGDLIFNGGKYGIWVGNQQFTVRNITVNNANTAIYALWNWGWTFQGVSINNCQVGFDLSIGSVTGSPQGVGAEAIIDVVVTNTPVFVRSSTSTNGKLSGSLVLNNIKLINVTTAVGIVGGATVLAGGSQTINTWAQGNVYAGTNSTGRFLQGTTGNIPKALSLLDSTGRVFGKSRPMYADYAVSQLVSVKSQGAKGDGNTDDTAALQSIFNKFSGCKIIYFDAGTYIVTSTLTIPAGTQIVGEAWSSIMASGPTFSNQTNPQVAVRVGSSGSTGVAEISGMLFTTRAPANGAVVVEWNVHDPSGQKGAAGMWDTLIRLGGAAGTNIQSGQCSDALSNTGNNCFAAFLGLHLTSSASAYLEGTWVWLADHDIDGGGGQITAYSGRGILSESQGPVWMIGTAGQYFFSRERSRLTPHLLFIAEHHVLYQYNIAGASNHYLGLIQTETPYFQPSPAPPSPFSTSSVYHDPAVSGAAWAFNVQSSNNILVFGAGLYSFFQNYGTTCQTSGYCQQQIVNVDSGSTASIYSLSSAGSTYQISINGNGVISSNDNVNGFAQTVTSWTRS</sequence>
<dbReference type="Proteomes" id="UP000814140">
    <property type="component" value="Unassembled WGS sequence"/>
</dbReference>
<protein>
    <submittedName>
        <fullName evidence="1">Exo-beta-1,3-glucanase</fullName>
    </submittedName>
</protein>
<comment type="caution">
    <text evidence="1">The sequence shown here is derived from an EMBL/GenBank/DDBJ whole genome shotgun (WGS) entry which is preliminary data.</text>
</comment>
<gene>
    <name evidence="1" type="ORF">BV25DRAFT_479076</name>
</gene>
<reference evidence="1" key="1">
    <citation type="submission" date="2021-03" db="EMBL/GenBank/DDBJ databases">
        <authorList>
            <consortium name="DOE Joint Genome Institute"/>
            <person name="Ahrendt S."/>
            <person name="Looney B.P."/>
            <person name="Miyauchi S."/>
            <person name="Morin E."/>
            <person name="Drula E."/>
            <person name="Courty P.E."/>
            <person name="Chicoki N."/>
            <person name="Fauchery L."/>
            <person name="Kohler A."/>
            <person name="Kuo A."/>
            <person name="Labutti K."/>
            <person name="Pangilinan J."/>
            <person name="Lipzen A."/>
            <person name="Riley R."/>
            <person name="Andreopoulos W."/>
            <person name="He G."/>
            <person name="Johnson J."/>
            <person name="Barry K.W."/>
            <person name="Grigoriev I.V."/>
            <person name="Nagy L."/>
            <person name="Hibbett D."/>
            <person name="Henrissat B."/>
            <person name="Matheny P.B."/>
            <person name="Labbe J."/>
            <person name="Martin F."/>
        </authorList>
    </citation>
    <scope>NUCLEOTIDE SEQUENCE</scope>
    <source>
        <strain evidence="1">HHB10654</strain>
    </source>
</reference>
<proteinExistence type="predicted"/>
<organism evidence="1 2">
    <name type="scientific">Artomyces pyxidatus</name>
    <dbReference type="NCBI Taxonomy" id="48021"/>
    <lineage>
        <taxon>Eukaryota</taxon>
        <taxon>Fungi</taxon>
        <taxon>Dikarya</taxon>
        <taxon>Basidiomycota</taxon>
        <taxon>Agaricomycotina</taxon>
        <taxon>Agaricomycetes</taxon>
        <taxon>Russulales</taxon>
        <taxon>Auriscalpiaceae</taxon>
        <taxon>Artomyces</taxon>
    </lineage>
</organism>
<evidence type="ECO:0000313" key="2">
    <source>
        <dbReference type="Proteomes" id="UP000814140"/>
    </source>
</evidence>
<reference evidence="1" key="2">
    <citation type="journal article" date="2022" name="New Phytol.">
        <title>Evolutionary transition to the ectomycorrhizal habit in the genomes of a hyperdiverse lineage of mushroom-forming fungi.</title>
        <authorList>
            <person name="Looney B."/>
            <person name="Miyauchi S."/>
            <person name="Morin E."/>
            <person name="Drula E."/>
            <person name="Courty P.E."/>
            <person name="Kohler A."/>
            <person name="Kuo A."/>
            <person name="LaButti K."/>
            <person name="Pangilinan J."/>
            <person name="Lipzen A."/>
            <person name="Riley R."/>
            <person name="Andreopoulos W."/>
            <person name="He G."/>
            <person name="Johnson J."/>
            <person name="Nolan M."/>
            <person name="Tritt A."/>
            <person name="Barry K.W."/>
            <person name="Grigoriev I.V."/>
            <person name="Nagy L.G."/>
            <person name="Hibbett D."/>
            <person name="Henrissat B."/>
            <person name="Matheny P.B."/>
            <person name="Labbe J."/>
            <person name="Martin F.M."/>
        </authorList>
    </citation>
    <scope>NUCLEOTIDE SEQUENCE</scope>
    <source>
        <strain evidence="1">HHB10654</strain>
    </source>
</reference>
<evidence type="ECO:0000313" key="1">
    <source>
        <dbReference type="EMBL" id="KAI0062874.1"/>
    </source>
</evidence>
<name>A0ACB8T206_9AGAM</name>
<accession>A0ACB8T206</accession>
<dbReference type="EMBL" id="MU277205">
    <property type="protein sequence ID" value="KAI0062874.1"/>
    <property type="molecule type" value="Genomic_DNA"/>
</dbReference>